<comment type="caution">
    <text evidence="2">The sequence shown here is derived from an EMBL/GenBank/DDBJ whole genome shotgun (WGS) entry which is preliminary data.</text>
</comment>
<evidence type="ECO:0000313" key="3">
    <source>
        <dbReference type="Proteomes" id="UP001438707"/>
    </source>
</evidence>
<organism evidence="2 3">
    <name type="scientific">Apatococcus lobatus</name>
    <dbReference type="NCBI Taxonomy" id="904363"/>
    <lineage>
        <taxon>Eukaryota</taxon>
        <taxon>Viridiplantae</taxon>
        <taxon>Chlorophyta</taxon>
        <taxon>core chlorophytes</taxon>
        <taxon>Trebouxiophyceae</taxon>
        <taxon>Chlorellales</taxon>
        <taxon>Chlorellaceae</taxon>
        <taxon>Apatococcus</taxon>
    </lineage>
</organism>
<evidence type="ECO:0000313" key="2">
    <source>
        <dbReference type="EMBL" id="KAK9831766.1"/>
    </source>
</evidence>
<accession>A0AAW1RDD2</accession>
<name>A0AAW1RDD2_9CHLO</name>
<feature type="region of interest" description="Disordered" evidence="1">
    <location>
        <begin position="1"/>
        <end position="28"/>
    </location>
</feature>
<sequence>MQASGVHADGFRRPVEQPGQHEGKDHLHGATELALTDQLYGRWTPTPCTPDSLKVQQVDTSPVKGPLVNSMPLPGSNIGCLQWL</sequence>
<dbReference type="AlphaFoldDB" id="A0AAW1RDD2"/>
<keyword evidence="3" id="KW-1185">Reference proteome</keyword>
<reference evidence="2 3" key="1">
    <citation type="journal article" date="2024" name="Nat. Commun.">
        <title>Phylogenomics reveals the evolutionary origins of lichenization in chlorophyte algae.</title>
        <authorList>
            <person name="Puginier C."/>
            <person name="Libourel C."/>
            <person name="Otte J."/>
            <person name="Skaloud P."/>
            <person name="Haon M."/>
            <person name="Grisel S."/>
            <person name="Petersen M."/>
            <person name="Berrin J.G."/>
            <person name="Delaux P.M."/>
            <person name="Dal Grande F."/>
            <person name="Keller J."/>
        </authorList>
    </citation>
    <scope>NUCLEOTIDE SEQUENCE [LARGE SCALE GENOMIC DNA]</scope>
    <source>
        <strain evidence="2 3">SAG 2145</strain>
    </source>
</reference>
<dbReference type="EMBL" id="JALJOS010000013">
    <property type="protein sequence ID" value="KAK9831766.1"/>
    <property type="molecule type" value="Genomic_DNA"/>
</dbReference>
<evidence type="ECO:0000256" key="1">
    <source>
        <dbReference type="SAM" id="MobiDB-lite"/>
    </source>
</evidence>
<dbReference type="Proteomes" id="UP001438707">
    <property type="component" value="Unassembled WGS sequence"/>
</dbReference>
<protein>
    <submittedName>
        <fullName evidence="2">Uncharacterized protein</fullName>
    </submittedName>
</protein>
<gene>
    <name evidence="2" type="ORF">WJX74_008660</name>
</gene>
<proteinExistence type="predicted"/>
<feature type="compositionally biased region" description="Basic and acidic residues" evidence="1">
    <location>
        <begin position="9"/>
        <end position="28"/>
    </location>
</feature>